<protein>
    <submittedName>
        <fullName evidence="1">Uncharacterized protein</fullName>
    </submittedName>
</protein>
<proteinExistence type="predicted"/>
<dbReference type="Proteomes" id="UP000014062">
    <property type="component" value="Chromosome"/>
</dbReference>
<accession>A0A7U9DIW3</accession>
<organism evidence="1 2">
    <name type="scientific">Streptomyces lividans 1326</name>
    <dbReference type="NCBI Taxonomy" id="1200984"/>
    <lineage>
        <taxon>Bacteria</taxon>
        <taxon>Bacillati</taxon>
        <taxon>Actinomycetota</taxon>
        <taxon>Actinomycetes</taxon>
        <taxon>Kitasatosporales</taxon>
        <taxon>Streptomycetaceae</taxon>
        <taxon>Streptomyces</taxon>
    </lineage>
</organism>
<dbReference type="EMBL" id="CM001889">
    <property type="protein sequence ID" value="EOY44774.1"/>
    <property type="molecule type" value="Genomic_DNA"/>
</dbReference>
<reference evidence="2" key="1">
    <citation type="journal article" date="2013" name="Genome Biol. Evol.">
        <title>The genome sequence of Streptomyces lividans 66 reveals a novel tRNA-dependent peptide biosynthetic system within a metal-related genomic island.</title>
        <authorList>
            <person name="Cruz-Morales P."/>
            <person name="Vijgenboom E."/>
            <person name="Iruegas-Bocardo F."/>
            <person name="Girard G."/>
            <person name="Yanez-Guerra L.A."/>
            <person name="Ramos-Aboites H.E."/>
            <person name="Pernodet J.L."/>
            <person name="Anne J."/>
            <person name="van Wezel G.P."/>
            <person name="Barona-Gomez F."/>
        </authorList>
    </citation>
    <scope>NUCLEOTIDE SEQUENCE [LARGE SCALE GENOMIC DNA]</scope>
    <source>
        <strain evidence="2">1326</strain>
    </source>
</reference>
<evidence type="ECO:0000313" key="2">
    <source>
        <dbReference type="Proteomes" id="UP000014062"/>
    </source>
</evidence>
<sequence>MICSALQREVGRQARTTAVLAAAVPVRAGQVAFPPAPAVTRSGWGWSTGASPRCRLPARRVEALMAVQLSASDGGGCQECAGAPGCSVGCVEAAADGDRLGGGGEVDVGFRQTYPRQSTGGCLPTVHMPGWERSRRPCSRWDGVSCHSWPQSGFRHRMSLGEPVWVDLVPRSVSRDVLLYAEAVLPTV</sequence>
<name>A0A7U9DIW3_STRLI</name>
<gene>
    <name evidence="1" type="ORF">SLI_0055</name>
</gene>
<dbReference type="AlphaFoldDB" id="A0A7U9DIW3"/>
<evidence type="ECO:0000313" key="1">
    <source>
        <dbReference type="EMBL" id="EOY44774.1"/>
    </source>
</evidence>